<feature type="region of interest" description="Disordered" evidence="1">
    <location>
        <begin position="110"/>
        <end position="143"/>
    </location>
</feature>
<protein>
    <submittedName>
        <fullName evidence="2">Uncharacterized protein</fullName>
    </submittedName>
</protein>
<name>A0A4D4LFY2_STRVO</name>
<gene>
    <name evidence="2" type="ORF">SVIO_105180</name>
</gene>
<keyword evidence="3" id="KW-1185">Reference proteome</keyword>
<sequence>MVIRCARALTEMVVADPGLGRAAGGTRVIRAGAGARALGARGRRGLMGDRTGSGARGTGGNQRQQDGEERDERSREPVEPVTGGRDGAGYWAHAPSLSCWVIDFPASARRGVPVRGAGPGLRPGSGRPEPRTPVRGGAGVRVR</sequence>
<dbReference type="AlphaFoldDB" id="A0A4D4LFY2"/>
<evidence type="ECO:0000313" key="3">
    <source>
        <dbReference type="Proteomes" id="UP000301309"/>
    </source>
</evidence>
<organism evidence="2 3">
    <name type="scientific">Streptomyces violaceusniger</name>
    <dbReference type="NCBI Taxonomy" id="68280"/>
    <lineage>
        <taxon>Bacteria</taxon>
        <taxon>Bacillati</taxon>
        <taxon>Actinomycetota</taxon>
        <taxon>Actinomycetes</taxon>
        <taxon>Kitasatosporales</taxon>
        <taxon>Streptomycetaceae</taxon>
        <taxon>Streptomyces</taxon>
        <taxon>Streptomyces violaceusniger group</taxon>
    </lineage>
</organism>
<feature type="region of interest" description="Disordered" evidence="1">
    <location>
        <begin position="36"/>
        <end position="87"/>
    </location>
</feature>
<dbReference type="EMBL" id="BJHW01000002">
    <property type="protein sequence ID" value="GDY59895.1"/>
    <property type="molecule type" value="Genomic_DNA"/>
</dbReference>
<dbReference type="Proteomes" id="UP000301309">
    <property type="component" value="Unassembled WGS sequence"/>
</dbReference>
<accession>A0A4D4LFY2</accession>
<evidence type="ECO:0000256" key="1">
    <source>
        <dbReference type="SAM" id="MobiDB-lite"/>
    </source>
</evidence>
<evidence type="ECO:0000313" key="2">
    <source>
        <dbReference type="EMBL" id="GDY59895.1"/>
    </source>
</evidence>
<comment type="caution">
    <text evidence="2">The sequence shown here is derived from an EMBL/GenBank/DDBJ whole genome shotgun (WGS) entry which is preliminary data.</text>
</comment>
<feature type="compositionally biased region" description="Basic and acidic residues" evidence="1">
    <location>
        <begin position="65"/>
        <end position="78"/>
    </location>
</feature>
<reference evidence="2 3" key="1">
    <citation type="journal article" date="2020" name="Int. J. Syst. Evol. Microbiol.">
        <title>Reclassification of Streptomyces castelarensis and Streptomyces sporoclivatus as later heterotypic synonyms of Streptomyces antimycoticus.</title>
        <authorList>
            <person name="Komaki H."/>
            <person name="Tamura T."/>
        </authorList>
    </citation>
    <scope>NUCLEOTIDE SEQUENCE [LARGE SCALE GENOMIC DNA]</scope>
    <source>
        <strain evidence="2 3">NBRC 13459</strain>
    </source>
</reference>
<proteinExistence type="predicted"/>